<keyword evidence="4" id="KW-0378">Hydrolase</keyword>
<dbReference type="PRINTS" id="PR00085">
    <property type="entry name" value="THFDHDRGNASE"/>
</dbReference>
<proteinExistence type="inferred from homology"/>
<dbReference type="PANTHER" id="PTHR48099:SF5">
    <property type="entry name" value="C-1-TETRAHYDROFOLATE SYNTHASE, CYTOPLASMIC"/>
    <property type="match status" value="1"/>
</dbReference>
<dbReference type="SUPFAM" id="SSF51735">
    <property type="entry name" value="NAD(P)-binding Rossmann-fold domains"/>
    <property type="match status" value="1"/>
</dbReference>
<protein>
    <submittedName>
        <fullName evidence="10">Uncharacterized protein</fullName>
    </submittedName>
</protein>
<evidence type="ECO:0000313" key="10">
    <source>
        <dbReference type="EMBL" id="SUZ50597.1"/>
    </source>
</evidence>
<dbReference type="EMBL" id="UINC01000178">
    <property type="protein sequence ID" value="SUZ50597.1"/>
    <property type="molecule type" value="Genomic_DNA"/>
</dbReference>
<keyword evidence="7" id="KW-0511">Multifunctional enzyme</keyword>
<dbReference type="SUPFAM" id="SSF53223">
    <property type="entry name" value="Aminoacid dehydrogenase-like, N-terminal domain"/>
    <property type="match status" value="1"/>
</dbReference>
<dbReference type="GO" id="GO:0005829">
    <property type="term" value="C:cytosol"/>
    <property type="evidence" value="ECO:0007669"/>
    <property type="project" value="TreeGrafter"/>
</dbReference>
<dbReference type="FunFam" id="3.40.50.720:FF:000189">
    <property type="entry name" value="Bifunctional protein FolD"/>
    <property type="match status" value="1"/>
</dbReference>
<dbReference type="Pfam" id="PF02882">
    <property type="entry name" value="THF_DHG_CYH_C"/>
    <property type="match status" value="1"/>
</dbReference>
<evidence type="ECO:0000256" key="7">
    <source>
        <dbReference type="ARBA" id="ARBA00023268"/>
    </source>
</evidence>
<evidence type="ECO:0000256" key="3">
    <source>
        <dbReference type="ARBA" id="ARBA00022563"/>
    </source>
</evidence>
<dbReference type="PROSITE" id="PS00766">
    <property type="entry name" value="THF_DHG_CYH_1"/>
    <property type="match status" value="1"/>
</dbReference>
<feature type="domain" description="Tetrahydrofolate dehydrogenase/cyclohydrolase catalytic" evidence="8">
    <location>
        <begin position="6"/>
        <end position="120"/>
    </location>
</feature>
<accession>A0A381N7Y1</accession>
<gene>
    <name evidence="10" type="ORF">METZ01_LOCUS3451</name>
</gene>
<keyword evidence="3" id="KW-0554">One-carbon metabolism</keyword>
<dbReference type="InterPro" id="IPR020630">
    <property type="entry name" value="THF_DH/CycHdrlase_cat_dom"/>
</dbReference>
<evidence type="ECO:0000259" key="8">
    <source>
        <dbReference type="Pfam" id="PF00763"/>
    </source>
</evidence>
<keyword evidence="6" id="KW-0560">Oxidoreductase</keyword>
<comment type="pathway">
    <text evidence="1">One-carbon metabolism; tetrahydrofolate interconversion.</text>
</comment>
<evidence type="ECO:0000256" key="2">
    <source>
        <dbReference type="ARBA" id="ARBA00011738"/>
    </source>
</evidence>
<dbReference type="Pfam" id="PF00763">
    <property type="entry name" value="THF_DHG_CYH"/>
    <property type="match status" value="1"/>
</dbReference>
<dbReference type="InterPro" id="IPR020631">
    <property type="entry name" value="THF_DH/CycHdrlase_NAD-bd_dom"/>
</dbReference>
<evidence type="ECO:0000256" key="5">
    <source>
        <dbReference type="ARBA" id="ARBA00022857"/>
    </source>
</evidence>
<dbReference type="AlphaFoldDB" id="A0A381N7Y1"/>
<evidence type="ECO:0000259" key="9">
    <source>
        <dbReference type="Pfam" id="PF02882"/>
    </source>
</evidence>
<dbReference type="Gene3D" id="3.40.50.720">
    <property type="entry name" value="NAD(P)-binding Rossmann-like Domain"/>
    <property type="match status" value="1"/>
</dbReference>
<dbReference type="GO" id="GO:0004477">
    <property type="term" value="F:methenyltetrahydrofolate cyclohydrolase activity"/>
    <property type="evidence" value="ECO:0007669"/>
    <property type="project" value="TreeGrafter"/>
</dbReference>
<dbReference type="InterPro" id="IPR036291">
    <property type="entry name" value="NAD(P)-bd_dom_sf"/>
</dbReference>
<evidence type="ECO:0000256" key="6">
    <source>
        <dbReference type="ARBA" id="ARBA00023002"/>
    </source>
</evidence>
<dbReference type="InterPro" id="IPR020867">
    <property type="entry name" value="THF_DH/CycHdrlase_CS"/>
</dbReference>
<sequence length="297" mass="31977">METLLLKGKPVSDSIRLSLEPRVQSLIEIGIVPKLAAIIVGDDPASQVYVRNKARAFEKLNCESQTYRLDSRSSEEDVLTLIDRLNNDPSVHGILVQLPLPNHLDSKTILHTVSPNKDVDGFHPENLGLLLEGNPNFIPCTPHGVLEILRHYDIPVSGRHAVIVGRSNIVGKPMFALLAQKFEMGNATVTICHTGTKDLAAYTKQGDIIIAAAGSANMITGDMIKEGVDIIDVGINRVDDDSEKGYTLVGDVNTESVMGIANSVTPVPGGVGPMTITMLLVNTVKSAEKCVELVTGW</sequence>
<dbReference type="GO" id="GO:0004488">
    <property type="term" value="F:methylenetetrahydrofolate dehydrogenase (NADP+) activity"/>
    <property type="evidence" value="ECO:0007669"/>
    <property type="project" value="InterPro"/>
</dbReference>
<dbReference type="PROSITE" id="PS00767">
    <property type="entry name" value="THF_DHG_CYH_2"/>
    <property type="match status" value="1"/>
</dbReference>
<dbReference type="HAMAP" id="MF_01576">
    <property type="entry name" value="THF_DHG_CYH"/>
    <property type="match status" value="1"/>
</dbReference>
<name>A0A381N7Y1_9ZZZZ</name>
<evidence type="ECO:0000256" key="1">
    <source>
        <dbReference type="ARBA" id="ARBA00004777"/>
    </source>
</evidence>
<dbReference type="FunFam" id="3.40.50.10860:FF:000005">
    <property type="entry name" value="C-1-tetrahydrofolate synthase, cytoplasmic, putative"/>
    <property type="match status" value="1"/>
</dbReference>
<dbReference type="CDD" id="cd01080">
    <property type="entry name" value="NAD_bind_m-THF_DH_Cyclohyd"/>
    <property type="match status" value="1"/>
</dbReference>
<dbReference type="Gene3D" id="3.40.50.10860">
    <property type="entry name" value="Leucine Dehydrogenase, chain A, domain 1"/>
    <property type="match status" value="1"/>
</dbReference>
<dbReference type="GO" id="GO:0035999">
    <property type="term" value="P:tetrahydrofolate interconversion"/>
    <property type="evidence" value="ECO:0007669"/>
    <property type="project" value="TreeGrafter"/>
</dbReference>
<feature type="domain" description="Tetrahydrofolate dehydrogenase/cyclohydrolase NAD(P)-binding" evidence="9">
    <location>
        <begin position="139"/>
        <end position="289"/>
    </location>
</feature>
<dbReference type="PANTHER" id="PTHR48099">
    <property type="entry name" value="C-1-TETRAHYDROFOLATE SYNTHASE, CYTOPLASMIC-RELATED"/>
    <property type="match status" value="1"/>
</dbReference>
<comment type="subunit">
    <text evidence="2">Homodimer.</text>
</comment>
<dbReference type="InterPro" id="IPR046346">
    <property type="entry name" value="Aminoacid_DH-like_N_sf"/>
</dbReference>
<keyword evidence="5" id="KW-0521">NADP</keyword>
<dbReference type="InterPro" id="IPR000672">
    <property type="entry name" value="THF_DH/CycHdrlase"/>
</dbReference>
<organism evidence="10">
    <name type="scientific">marine metagenome</name>
    <dbReference type="NCBI Taxonomy" id="408172"/>
    <lineage>
        <taxon>unclassified sequences</taxon>
        <taxon>metagenomes</taxon>
        <taxon>ecological metagenomes</taxon>
    </lineage>
</organism>
<reference evidence="10" key="1">
    <citation type="submission" date="2018-05" db="EMBL/GenBank/DDBJ databases">
        <authorList>
            <person name="Lanie J.A."/>
            <person name="Ng W.-L."/>
            <person name="Kazmierczak K.M."/>
            <person name="Andrzejewski T.M."/>
            <person name="Davidsen T.M."/>
            <person name="Wayne K.J."/>
            <person name="Tettelin H."/>
            <person name="Glass J.I."/>
            <person name="Rusch D."/>
            <person name="Podicherti R."/>
            <person name="Tsui H.-C.T."/>
            <person name="Winkler M.E."/>
        </authorList>
    </citation>
    <scope>NUCLEOTIDE SEQUENCE</scope>
</reference>
<evidence type="ECO:0000256" key="4">
    <source>
        <dbReference type="ARBA" id="ARBA00022801"/>
    </source>
</evidence>